<dbReference type="Gene3D" id="3.40.50.300">
    <property type="entry name" value="P-loop containing nucleotide triphosphate hydrolases"/>
    <property type="match status" value="1"/>
</dbReference>
<dbReference type="EMBL" id="VJEZ01000003">
    <property type="protein sequence ID" value="MWZ39449.1"/>
    <property type="molecule type" value="Genomic_DNA"/>
</dbReference>
<protein>
    <submittedName>
        <fullName evidence="4">Zeta toxin family protein</fullName>
    </submittedName>
</protein>
<feature type="domain" description="Zeta toxin" evidence="3">
    <location>
        <begin position="91"/>
        <end position="260"/>
    </location>
</feature>
<evidence type="ECO:0000313" key="4">
    <source>
        <dbReference type="EMBL" id="MWZ39449.1"/>
    </source>
</evidence>
<dbReference type="AlphaFoldDB" id="A0A6I4RVB4"/>
<dbReference type="SUPFAM" id="SSF52540">
    <property type="entry name" value="P-loop containing nucleoside triphosphate hydrolases"/>
    <property type="match status" value="1"/>
</dbReference>
<gene>
    <name evidence="4" type="ORF">FNC33_02620</name>
</gene>
<keyword evidence="2" id="KW-0067">ATP-binding</keyword>
<organism evidence="4 5">
    <name type="scientific">Francisella tularensis</name>
    <dbReference type="NCBI Taxonomy" id="263"/>
    <lineage>
        <taxon>Bacteria</taxon>
        <taxon>Pseudomonadati</taxon>
        <taxon>Pseudomonadota</taxon>
        <taxon>Gammaproteobacteria</taxon>
        <taxon>Thiotrichales</taxon>
        <taxon>Francisellaceae</taxon>
        <taxon>Francisella</taxon>
    </lineage>
</organism>
<sequence>MQKSCKKCILSSAIAVIILILIECSPVFASKMTLKRTTSLPSFGYKYREDNAIFEQLPSDLPNNLNCDLSPSEIESIYNLVLKRLQFSNVRSSSKQKVVLLVGQPGAGKSSVSKLIHQRIGSDGIININFDELMTFHPKYYHLTSHHIPRIYATIEMKKIISFARILREKLIKYCVEKRYNILFENGFTEQAATQEIPNIANKFNIKKIELYIVATPKKLSHLANYKRYQRQLNSFYNDRNLFESQHYDGPRRLSDVNSSNRADQFRHSVISLEQNKNLFSLISKITLLDRYANIYFETEDTKNIENFYVKFQELFDKDVREQLLKEFEDFVNLFSKVYPIWLIS</sequence>
<reference evidence="4 5" key="1">
    <citation type="submission" date="2019-06" db="EMBL/GenBank/DDBJ databases">
        <title>Phylogeography and genetic diversity of Francisella tularensis subsp. holarctica in France (1947-2018).</title>
        <authorList>
            <person name="Kevin M."/>
            <person name="Madani N."/>
            <person name="Maurin M."/>
        </authorList>
    </citation>
    <scope>NUCLEOTIDE SEQUENCE [LARGE SCALE GENOMIC DNA]</scope>
    <source>
        <strain evidence="4 5">ATCC 15482</strain>
    </source>
</reference>
<accession>A0A6I4RVB4</accession>
<evidence type="ECO:0000259" key="3">
    <source>
        <dbReference type="Pfam" id="PF06414"/>
    </source>
</evidence>
<name>A0A6I4RVB4_FRATU</name>
<dbReference type="Proteomes" id="UP000469081">
    <property type="component" value="Unassembled WGS sequence"/>
</dbReference>
<proteinExistence type="predicted"/>
<keyword evidence="1" id="KW-0547">Nucleotide-binding</keyword>
<evidence type="ECO:0000256" key="1">
    <source>
        <dbReference type="ARBA" id="ARBA00022741"/>
    </source>
</evidence>
<dbReference type="RefSeq" id="WP_003040493.1">
    <property type="nucleotide sequence ID" value="NZ_VJEZ01000003.1"/>
</dbReference>
<evidence type="ECO:0000313" key="5">
    <source>
        <dbReference type="Proteomes" id="UP000469081"/>
    </source>
</evidence>
<dbReference type="InterPro" id="IPR010488">
    <property type="entry name" value="Zeta_toxin_domain"/>
</dbReference>
<dbReference type="Pfam" id="PF06414">
    <property type="entry name" value="Zeta_toxin"/>
    <property type="match status" value="1"/>
</dbReference>
<evidence type="ECO:0000256" key="2">
    <source>
        <dbReference type="ARBA" id="ARBA00022840"/>
    </source>
</evidence>
<dbReference type="GO" id="GO:0016301">
    <property type="term" value="F:kinase activity"/>
    <property type="evidence" value="ECO:0007669"/>
    <property type="project" value="InterPro"/>
</dbReference>
<dbReference type="GO" id="GO:0005524">
    <property type="term" value="F:ATP binding"/>
    <property type="evidence" value="ECO:0007669"/>
    <property type="project" value="UniProtKB-KW"/>
</dbReference>
<comment type="caution">
    <text evidence="4">The sequence shown here is derived from an EMBL/GenBank/DDBJ whole genome shotgun (WGS) entry which is preliminary data.</text>
</comment>
<dbReference type="InterPro" id="IPR027417">
    <property type="entry name" value="P-loop_NTPase"/>
</dbReference>